<dbReference type="Gene3D" id="1.25.40.10">
    <property type="entry name" value="Tetratricopeptide repeat domain"/>
    <property type="match status" value="1"/>
</dbReference>
<dbReference type="Proteomes" id="UP000242414">
    <property type="component" value="Unassembled WGS sequence"/>
</dbReference>
<evidence type="ECO:0000256" key="1">
    <source>
        <dbReference type="ARBA" id="ARBA00022737"/>
    </source>
</evidence>
<evidence type="ECO:0000313" key="3">
    <source>
        <dbReference type="EMBL" id="ORE04335.1"/>
    </source>
</evidence>
<feature type="repeat" description="PPR" evidence="2">
    <location>
        <begin position="159"/>
        <end position="193"/>
    </location>
</feature>
<accession>A0A1X0QX61</accession>
<evidence type="ECO:0008006" key="4">
    <source>
        <dbReference type="Google" id="ProtNLM"/>
    </source>
</evidence>
<organism evidence="3">
    <name type="scientific">Rhizopus microsporus var. microsporus</name>
    <dbReference type="NCBI Taxonomy" id="86635"/>
    <lineage>
        <taxon>Eukaryota</taxon>
        <taxon>Fungi</taxon>
        <taxon>Fungi incertae sedis</taxon>
        <taxon>Mucoromycota</taxon>
        <taxon>Mucoromycotina</taxon>
        <taxon>Mucoromycetes</taxon>
        <taxon>Mucorales</taxon>
        <taxon>Mucorineae</taxon>
        <taxon>Rhizopodaceae</taxon>
        <taxon>Rhizopus</taxon>
    </lineage>
</organism>
<reference evidence="3" key="1">
    <citation type="journal article" date="2016" name="Proc. Natl. Acad. Sci. U.S.A.">
        <title>Lipid metabolic changes in an early divergent fungus govern the establishment of a mutualistic symbiosis with endobacteria.</title>
        <authorList>
            <person name="Lastovetsky O.A."/>
            <person name="Gaspar M.L."/>
            <person name="Mondo S.J."/>
            <person name="LaButti K.M."/>
            <person name="Sandor L."/>
            <person name="Grigoriev I.V."/>
            <person name="Henry S.A."/>
            <person name="Pawlowska T.E."/>
        </authorList>
    </citation>
    <scope>NUCLEOTIDE SEQUENCE [LARGE SCALE GENOMIC DNA]</scope>
    <source>
        <strain evidence="3">ATCC 52814</strain>
    </source>
</reference>
<evidence type="ECO:0000256" key="2">
    <source>
        <dbReference type="PROSITE-ProRule" id="PRU00708"/>
    </source>
</evidence>
<dbReference type="OrthoDB" id="185373at2759"/>
<dbReference type="EMBL" id="KV921974">
    <property type="protein sequence ID" value="ORE04335.1"/>
    <property type="molecule type" value="Genomic_DNA"/>
</dbReference>
<dbReference type="InterPro" id="IPR011990">
    <property type="entry name" value="TPR-like_helical_dom_sf"/>
</dbReference>
<dbReference type="PROSITE" id="PS51375">
    <property type="entry name" value="PPR"/>
    <property type="match status" value="1"/>
</dbReference>
<dbReference type="VEuPathDB" id="FungiDB:BCV72DRAFT_243678"/>
<dbReference type="AlphaFoldDB" id="A0A1X0QX61"/>
<sequence>MSNSTLFSQSVLRRATCFRSTCLRPTKACFSSRANNWFTRFLTPKEEKDLYLGITSSFREKLNEQGTKSTQTYSHIIEHAIFSRPATASPSRLEEFKQAIDSAGKNIERLQQIENEMYTEQVKTTSMYNRLIRAYIASDALPLAEKVIHKFDSRGIFATTRTFTYMIQAYMKQGNLNKAKDFVEQMKSLSLLKLRYGFDCSVLLNFYIASGDSHALEFLWRDIILHADTIKPGVGLYTQYLEYLISDKCHHASLQEFVKEYLSRNDQASLNAQQYTVWIGAVQKMLSSLHDLTVAEHLLLHLIKHAPAKANMDSTRDIMQKMLVHYIDGGQDLKALALYYRAQKIGAPDEIFEPRTLQRIEQALNKVEHNASHQDHHVLLAELAQQNHF</sequence>
<gene>
    <name evidence="3" type="ORF">BCV72DRAFT_243678</name>
</gene>
<dbReference type="InterPro" id="IPR002885">
    <property type="entry name" value="PPR_rpt"/>
</dbReference>
<dbReference type="InterPro" id="IPR050667">
    <property type="entry name" value="PPR-containing_protein"/>
</dbReference>
<name>A0A1X0QX61_RHIZD</name>
<dbReference type="NCBIfam" id="TIGR00756">
    <property type="entry name" value="PPR"/>
    <property type="match status" value="1"/>
</dbReference>
<dbReference type="PANTHER" id="PTHR47939">
    <property type="entry name" value="MEMBRANE-ASSOCIATED SALT-INDUCIBLE PROTEIN-LIKE"/>
    <property type="match status" value="1"/>
</dbReference>
<proteinExistence type="predicted"/>
<dbReference type="PANTHER" id="PTHR47939:SF13">
    <property type="entry name" value="OS03G0201400 PROTEIN"/>
    <property type="match status" value="1"/>
</dbReference>
<protein>
    <recommendedName>
        <fullName evidence="4">Pentacotripeptide-repeat region of PRORP domain-containing protein</fullName>
    </recommendedName>
</protein>
<keyword evidence="1" id="KW-0677">Repeat</keyword>
<dbReference type="Pfam" id="PF01535">
    <property type="entry name" value="PPR"/>
    <property type="match status" value="1"/>
</dbReference>